<organism evidence="1 2">
    <name type="scientific">Trichonephila clavipes</name>
    <name type="common">Golden silk orbweaver</name>
    <name type="synonym">Nephila clavipes</name>
    <dbReference type="NCBI Taxonomy" id="2585209"/>
    <lineage>
        <taxon>Eukaryota</taxon>
        <taxon>Metazoa</taxon>
        <taxon>Ecdysozoa</taxon>
        <taxon>Arthropoda</taxon>
        <taxon>Chelicerata</taxon>
        <taxon>Arachnida</taxon>
        <taxon>Araneae</taxon>
        <taxon>Araneomorphae</taxon>
        <taxon>Entelegynae</taxon>
        <taxon>Araneoidea</taxon>
        <taxon>Nephilidae</taxon>
        <taxon>Trichonephila</taxon>
    </lineage>
</organism>
<dbReference type="EMBL" id="BMAU01021219">
    <property type="protein sequence ID" value="GFY00248.1"/>
    <property type="molecule type" value="Genomic_DNA"/>
</dbReference>
<sequence>MDAVDFLHHENPLTWAYKASDKPTMPLSRLIVAEERDKVIKEGYAPMQLIRFETLSSKIQKEMSLWENGGKHVDYLVTYYFNDDKVH</sequence>
<protein>
    <submittedName>
        <fullName evidence="1">Uncharacterized protein</fullName>
    </submittedName>
</protein>
<comment type="caution">
    <text evidence="1">The sequence shown here is derived from an EMBL/GenBank/DDBJ whole genome shotgun (WGS) entry which is preliminary data.</text>
</comment>
<evidence type="ECO:0000313" key="2">
    <source>
        <dbReference type="Proteomes" id="UP000887159"/>
    </source>
</evidence>
<gene>
    <name evidence="1" type="ORF">TNCV_4710501</name>
</gene>
<evidence type="ECO:0000313" key="1">
    <source>
        <dbReference type="EMBL" id="GFY00248.1"/>
    </source>
</evidence>
<dbReference type="Proteomes" id="UP000887159">
    <property type="component" value="Unassembled WGS sequence"/>
</dbReference>
<name>A0A8X6V9X6_TRICX</name>
<keyword evidence="2" id="KW-1185">Reference proteome</keyword>
<dbReference type="AlphaFoldDB" id="A0A8X6V9X6"/>
<accession>A0A8X6V9X6</accession>
<reference evidence="1" key="1">
    <citation type="submission" date="2020-08" db="EMBL/GenBank/DDBJ databases">
        <title>Multicomponent nature underlies the extraordinary mechanical properties of spider dragline silk.</title>
        <authorList>
            <person name="Kono N."/>
            <person name="Nakamura H."/>
            <person name="Mori M."/>
            <person name="Yoshida Y."/>
            <person name="Ohtoshi R."/>
            <person name="Malay A.D."/>
            <person name="Moran D.A.P."/>
            <person name="Tomita M."/>
            <person name="Numata K."/>
            <person name="Arakawa K."/>
        </authorList>
    </citation>
    <scope>NUCLEOTIDE SEQUENCE</scope>
</reference>
<proteinExistence type="predicted"/>